<feature type="domain" description="CBS" evidence="1">
    <location>
        <begin position="102"/>
        <end position="146"/>
    </location>
</feature>
<dbReference type="EMBL" id="JAAXPI010000067">
    <property type="protein sequence ID" value="NKZ07969.1"/>
    <property type="molecule type" value="Genomic_DNA"/>
</dbReference>
<organism evidence="2 3">
    <name type="scientific">Actinomadura latina</name>
    <dbReference type="NCBI Taxonomy" id="163603"/>
    <lineage>
        <taxon>Bacteria</taxon>
        <taxon>Bacillati</taxon>
        <taxon>Actinomycetota</taxon>
        <taxon>Actinomycetes</taxon>
        <taxon>Streptosporangiales</taxon>
        <taxon>Thermomonosporaceae</taxon>
        <taxon>Actinomadura</taxon>
    </lineage>
</organism>
<dbReference type="AlphaFoldDB" id="A0A846Z4P1"/>
<name>A0A846Z4P1_9ACTN</name>
<sequence>MSLPPELKNAADEPVELTVADLLALFGERNRDPEIVGRIEAGLAEAELVCVPALLHGHLDSTVTVRAADAADRDATADTNGQSATAALCVGDLPTARLPDGALVSLSPADDLERARFVMLESNFSQLPVMAGPYMLHGVVSWQSIALAHMRGQCETLADATANPHEVAINAELLVAIQDISRHDCVFVRDTDQKITGLVTAADLSLEFGNLTGPFLRLGEIERRLRRCVDKMCPTLDELRQASGYGTAESPDDLTIGQIIRVFKRPDRWARLNWGLPQDGFVGRLNDVRIIRNQVAHFRPSPLTPAQRQQVDVFAGFIKNLMP</sequence>
<dbReference type="RefSeq" id="WP_067637156.1">
    <property type="nucleotide sequence ID" value="NZ_JAAXPI010000067.1"/>
</dbReference>
<proteinExistence type="predicted"/>
<evidence type="ECO:0000313" key="2">
    <source>
        <dbReference type="EMBL" id="NKZ07969.1"/>
    </source>
</evidence>
<evidence type="ECO:0000259" key="1">
    <source>
        <dbReference type="Pfam" id="PF00571"/>
    </source>
</evidence>
<dbReference type="SUPFAM" id="SSF54631">
    <property type="entry name" value="CBS-domain pair"/>
    <property type="match status" value="1"/>
</dbReference>
<protein>
    <submittedName>
        <fullName evidence="2">CBS domain-containing protein</fullName>
    </submittedName>
</protein>
<dbReference type="InterPro" id="IPR046342">
    <property type="entry name" value="CBS_dom_sf"/>
</dbReference>
<keyword evidence="3" id="KW-1185">Reference proteome</keyword>
<dbReference type="InterPro" id="IPR000644">
    <property type="entry name" value="CBS_dom"/>
</dbReference>
<dbReference type="Pfam" id="PF00571">
    <property type="entry name" value="CBS"/>
    <property type="match status" value="1"/>
</dbReference>
<gene>
    <name evidence="2" type="ORF">HGB48_30195</name>
</gene>
<comment type="caution">
    <text evidence="2">The sequence shown here is derived from an EMBL/GenBank/DDBJ whole genome shotgun (WGS) entry which is preliminary data.</text>
</comment>
<accession>A0A846Z4P1</accession>
<dbReference type="Gene3D" id="3.10.580.10">
    <property type="entry name" value="CBS-domain"/>
    <property type="match status" value="1"/>
</dbReference>
<evidence type="ECO:0000313" key="3">
    <source>
        <dbReference type="Proteomes" id="UP000579250"/>
    </source>
</evidence>
<dbReference type="Proteomes" id="UP000579250">
    <property type="component" value="Unassembled WGS sequence"/>
</dbReference>
<reference evidence="2 3" key="1">
    <citation type="submission" date="2020-04" db="EMBL/GenBank/DDBJ databases">
        <title>MicrobeNet Type strains.</title>
        <authorList>
            <person name="Nicholson A.C."/>
        </authorList>
    </citation>
    <scope>NUCLEOTIDE SEQUENCE [LARGE SCALE GENOMIC DNA]</scope>
    <source>
        <strain evidence="2 3">ATCC BAA-277</strain>
    </source>
</reference>